<organism evidence="6 7">
    <name type="scientific">Photinus pyralis</name>
    <name type="common">Common eastern firefly</name>
    <name type="synonym">Lampyris pyralis</name>
    <dbReference type="NCBI Taxonomy" id="7054"/>
    <lineage>
        <taxon>Eukaryota</taxon>
        <taxon>Metazoa</taxon>
        <taxon>Ecdysozoa</taxon>
        <taxon>Arthropoda</taxon>
        <taxon>Hexapoda</taxon>
        <taxon>Insecta</taxon>
        <taxon>Pterygota</taxon>
        <taxon>Neoptera</taxon>
        <taxon>Endopterygota</taxon>
        <taxon>Coleoptera</taxon>
        <taxon>Polyphaga</taxon>
        <taxon>Elateriformia</taxon>
        <taxon>Elateroidea</taxon>
        <taxon>Lampyridae</taxon>
        <taxon>Lampyrinae</taxon>
        <taxon>Photinus</taxon>
    </lineage>
</organism>
<dbReference type="PANTHER" id="PTHR48043">
    <property type="entry name" value="EG:EG0003.4 PROTEIN-RELATED"/>
    <property type="match status" value="1"/>
</dbReference>
<dbReference type="EC" id="2.4.1.17" evidence="5"/>
<dbReference type="Proteomes" id="UP000327044">
    <property type="component" value="Unassembled WGS sequence"/>
</dbReference>
<reference evidence="6 7" key="1">
    <citation type="journal article" date="2018" name="Elife">
        <title>Firefly genomes illuminate parallel origins of bioluminescence in beetles.</title>
        <authorList>
            <person name="Fallon T.R."/>
            <person name="Lower S.E."/>
            <person name="Chang C.H."/>
            <person name="Bessho-Uehara M."/>
            <person name="Martin G.J."/>
            <person name="Bewick A.J."/>
            <person name="Behringer M."/>
            <person name="Debat H.J."/>
            <person name="Wong I."/>
            <person name="Day J.C."/>
            <person name="Suvorov A."/>
            <person name="Silva C.J."/>
            <person name="Stanger-Hall K.F."/>
            <person name="Hall D.W."/>
            <person name="Schmitz R.J."/>
            <person name="Nelson D.R."/>
            <person name="Lewis S.M."/>
            <person name="Shigenobu S."/>
            <person name="Bybee S.M."/>
            <person name="Larracuente A.M."/>
            <person name="Oba Y."/>
            <person name="Weng J.K."/>
        </authorList>
    </citation>
    <scope>NUCLEOTIDE SEQUENCE [LARGE SCALE GENOMIC DNA]</scope>
    <source>
        <strain evidence="6">1611_PpyrPB1</strain>
        <tissue evidence="6">Whole body</tissue>
    </source>
</reference>
<dbReference type="GO" id="GO:0015020">
    <property type="term" value="F:glucuronosyltransferase activity"/>
    <property type="evidence" value="ECO:0007669"/>
    <property type="project" value="UniProtKB-EC"/>
</dbReference>
<name>A0A5N4A647_PHOPY</name>
<dbReference type="SUPFAM" id="SSF53756">
    <property type="entry name" value="UDP-Glycosyltransferase/glycogen phosphorylase"/>
    <property type="match status" value="1"/>
</dbReference>
<dbReference type="Pfam" id="PF00201">
    <property type="entry name" value="UDPGT"/>
    <property type="match status" value="1"/>
</dbReference>
<comment type="caution">
    <text evidence="6">The sequence shown here is derived from an EMBL/GenBank/DDBJ whole genome shotgun (WGS) entry which is preliminary data.</text>
</comment>
<evidence type="ECO:0000313" key="7">
    <source>
        <dbReference type="Proteomes" id="UP000327044"/>
    </source>
</evidence>
<proteinExistence type="inferred from homology"/>
<keyword evidence="5" id="KW-0812">Transmembrane</keyword>
<sequence length="519" mass="58999">MTSLILNPMFSIMSVFIILLWWILRSDGARILAIIPTPSFSHNTALQPLWRELSLRGHSVTLLTAEPIGDPQLVNLTEVDLSFSYKTMLKNLQEKIYTNRLEMYKFGYLRHAEVCDEQLGHPALQAIIRNESEWFDLLITESSRLPVLAFAHRFRCPSIGVTVLDVYPTMHSLLGDPTHPLVYPDIWLGLGDCTSIVGRIRCVLYDLGTSLLQTRVLFPLYDQMIEKHFGEGYPPIGELVKGISIQFVNTDPVLHKVRPLVPGVIQVGGTLHRLSRDPLRQDLRSVLDKATNGFIYFSLGSYAKSSSLPPKVLEVILETFAEIRYTVLWKFEDVLNKTENVITLKWVPQVDVLGHPNIKLFITHGGLQSINEAIHFGVPMVGMPIFADQQQNVHLIVSRGCGLSANYRNLDRAGFEKTINEVIDNSRYATAIKTLRDRVRDQPMTGLERAVWWTEYVLRHKGAGHLKSGAVDVAFYQYYLLDVLTIVIALFTLIIFGFYFVLASFFRIIRLSCYFLCKN</sequence>
<dbReference type="CDD" id="cd03784">
    <property type="entry name" value="GT1_Gtf-like"/>
    <property type="match status" value="1"/>
</dbReference>
<keyword evidence="3 4" id="KW-0808">Transferase</keyword>
<dbReference type="Gene3D" id="3.40.50.2000">
    <property type="entry name" value="Glycogen Phosphorylase B"/>
    <property type="match status" value="2"/>
</dbReference>
<dbReference type="GO" id="GO:0016020">
    <property type="term" value="C:membrane"/>
    <property type="evidence" value="ECO:0007669"/>
    <property type="project" value="UniProtKB-SubCell"/>
</dbReference>
<feature type="transmembrane region" description="Helical" evidence="5">
    <location>
        <begin position="478"/>
        <end position="502"/>
    </location>
</feature>
<dbReference type="OrthoDB" id="5835829at2759"/>
<accession>A0A5N4A647</accession>
<dbReference type="PROSITE" id="PS00375">
    <property type="entry name" value="UDPGT"/>
    <property type="match status" value="1"/>
</dbReference>
<evidence type="ECO:0000256" key="4">
    <source>
        <dbReference type="RuleBase" id="RU003718"/>
    </source>
</evidence>
<comment type="subcellular location">
    <subcellularLocation>
        <location evidence="5">Membrane</location>
        <topology evidence="5">Single-pass membrane protein</topology>
    </subcellularLocation>
</comment>
<evidence type="ECO:0000256" key="1">
    <source>
        <dbReference type="ARBA" id="ARBA00009995"/>
    </source>
</evidence>
<comment type="catalytic activity">
    <reaction evidence="5">
        <text>glucuronate acceptor + UDP-alpha-D-glucuronate = acceptor beta-D-glucuronoside + UDP + H(+)</text>
        <dbReference type="Rhea" id="RHEA:21032"/>
        <dbReference type="ChEBI" id="CHEBI:15378"/>
        <dbReference type="ChEBI" id="CHEBI:58052"/>
        <dbReference type="ChEBI" id="CHEBI:58223"/>
        <dbReference type="ChEBI" id="CHEBI:132367"/>
        <dbReference type="ChEBI" id="CHEBI:132368"/>
        <dbReference type="EC" id="2.4.1.17"/>
    </reaction>
</comment>
<comment type="similarity">
    <text evidence="1 4">Belongs to the UDP-glycosyltransferase family.</text>
</comment>
<evidence type="ECO:0000256" key="5">
    <source>
        <dbReference type="RuleBase" id="RU362059"/>
    </source>
</evidence>
<dbReference type="EMBL" id="VVIM01000010">
    <property type="protein sequence ID" value="KAB0792797.1"/>
    <property type="molecule type" value="Genomic_DNA"/>
</dbReference>
<evidence type="ECO:0000256" key="3">
    <source>
        <dbReference type="ARBA" id="ARBA00022679"/>
    </source>
</evidence>
<gene>
    <name evidence="6" type="ORF">PPYR_14756</name>
</gene>
<keyword evidence="5" id="KW-1133">Transmembrane helix</keyword>
<dbReference type="InParanoid" id="A0A5N4A647"/>
<dbReference type="InterPro" id="IPR002213">
    <property type="entry name" value="UDP_glucos_trans"/>
</dbReference>
<keyword evidence="5" id="KW-0472">Membrane</keyword>
<protein>
    <recommendedName>
        <fullName evidence="5">UDP-glucuronosyltransferase</fullName>
        <ecNumber evidence="5">2.4.1.17</ecNumber>
    </recommendedName>
</protein>
<keyword evidence="7" id="KW-1185">Reference proteome</keyword>
<keyword evidence="2 4" id="KW-0328">Glycosyltransferase</keyword>
<dbReference type="FunFam" id="3.40.50.2000:FF:000050">
    <property type="entry name" value="UDP-glucuronosyltransferase"/>
    <property type="match status" value="1"/>
</dbReference>
<evidence type="ECO:0000313" key="6">
    <source>
        <dbReference type="EMBL" id="KAB0792797.1"/>
    </source>
</evidence>
<dbReference type="InterPro" id="IPR050271">
    <property type="entry name" value="UDP-glycosyltransferase"/>
</dbReference>
<dbReference type="AlphaFoldDB" id="A0A5N4A647"/>
<dbReference type="InterPro" id="IPR035595">
    <property type="entry name" value="UDP_glycos_trans_CS"/>
</dbReference>
<dbReference type="PANTHER" id="PTHR48043:SF159">
    <property type="entry name" value="EG:EG0003.4 PROTEIN-RELATED"/>
    <property type="match status" value="1"/>
</dbReference>
<evidence type="ECO:0000256" key="2">
    <source>
        <dbReference type="ARBA" id="ARBA00022676"/>
    </source>
</evidence>